<comment type="catalytic activity">
    <reaction evidence="8">
        <text>L-seryl-[protein] + ATP = O-phospho-L-seryl-[protein] + ADP + H(+)</text>
        <dbReference type="Rhea" id="RHEA:17989"/>
        <dbReference type="Rhea" id="RHEA-COMP:9863"/>
        <dbReference type="Rhea" id="RHEA-COMP:11604"/>
        <dbReference type="ChEBI" id="CHEBI:15378"/>
        <dbReference type="ChEBI" id="CHEBI:29999"/>
        <dbReference type="ChEBI" id="CHEBI:30616"/>
        <dbReference type="ChEBI" id="CHEBI:83421"/>
        <dbReference type="ChEBI" id="CHEBI:456216"/>
        <dbReference type="EC" id="2.7.11.1"/>
    </reaction>
</comment>
<dbReference type="SMART" id="SM00220">
    <property type="entry name" value="S_TKc"/>
    <property type="match status" value="1"/>
</dbReference>
<dbReference type="CDD" id="cd14014">
    <property type="entry name" value="STKc_PknB_like"/>
    <property type="match status" value="1"/>
</dbReference>
<keyword evidence="5 14" id="KW-0418">Kinase</keyword>
<dbReference type="InterPro" id="IPR000719">
    <property type="entry name" value="Prot_kinase_dom"/>
</dbReference>
<evidence type="ECO:0000259" key="12">
    <source>
        <dbReference type="PROSITE" id="PS50011"/>
    </source>
</evidence>
<keyword evidence="11" id="KW-0812">Transmembrane</keyword>
<dbReference type="EC" id="2.7.11.1" evidence="1"/>
<evidence type="ECO:0000313" key="14">
    <source>
        <dbReference type="EMBL" id="HJB81326.1"/>
    </source>
</evidence>
<dbReference type="PROSITE" id="PS51178">
    <property type="entry name" value="PASTA"/>
    <property type="match status" value="3"/>
</dbReference>
<comment type="caution">
    <text evidence="14">The sequence shown here is derived from an EMBL/GenBank/DDBJ whole genome shotgun (WGS) entry which is preliminary data.</text>
</comment>
<evidence type="ECO:0000256" key="3">
    <source>
        <dbReference type="ARBA" id="ARBA00022679"/>
    </source>
</evidence>
<evidence type="ECO:0000256" key="1">
    <source>
        <dbReference type="ARBA" id="ARBA00012513"/>
    </source>
</evidence>
<dbReference type="NCBIfam" id="NF033483">
    <property type="entry name" value="PknB_PASTA_kin"/>
    <property type="match status" value="1"/>
</dbReference>
<dbReference type="FunFam" id="1.10.510.10:FF:000021">
    <property type="entry name" value="Serine/threonine protein kinase"/>
    <property type="match status" value="1"/>
</dbReference>
<feature type="region of interest" description="Disordered" evidence="10">
    <location>
        <begin position="295"/>
        <end position="346"/>
    </location>
</feature>
<evidence type="ECO:0000256" key="10">
    <source>
        <dbReference type="SAM" id="MobiDB-lite"/>
    </source>
</evidence>
<protein>
    <recommendedName>
        <fullName evidence="1">non-specific serine/threonine protein kinase</fullName>
        <ecNumber evidence="1">2.7.11.1</ecNumber>
    </recommendedName>
</protein>
<feature type="domain" description="PASTA" evidence="13">
    <location>
        <begin position="466"/>
        <end position="537"/>
    </location>
</feature>
<evidence type="ECO:0000259" key="13">
    <source>
        <dbReference type="PROSITE" id="PS51178"/>
    </source>
</evidence>
<name>A0A9D2MMU7_9FIRM</name>
<proteinExistence type="predicted"/>
<feature type="transmembrane region" description="Helical" evidence="11">
    <location>
        <begin position="362"/>
        <end position="384"/>
    </location>
</feature>
<dbReference type="GO" id="GO:0005524">
    <property type="term" value="F:ATP binding"/>
    <property type="evidence" value="ECO:0007669"/>
    <property type="project" value="UniProtKB-UniRule"/>
</dbReference>
<feature type="compositionally biased region" description="Polar residues" evidence="10">
    <location>
        <begin position="300"/>
        <end position="309"/>
    </location>
</feature>
<feature type="binding site" evidence="9">
    <location>
        <position position="42"/>
    </location>
    <ligand>
        <name>ATP</name>
        <dbReference type="ChEBI" id="CHEBI:30616"/>
    </ligand>
</feature>
<evidence type="ECO:0000256" key="11">
    <source>
        <dbReference type="SAM" id="Phobius"/>
    </source>
</evidence>
<dbReference type="Gene3D" id="1.10.510.10">
    <property type="entry name" value="Transferase(Phosphotransferase) domain 1"/>
    <property type="match status" value="1"/>
</dbReference>
<dbReference type="SMART" id="SM00740">
    <property type="entry name" value="PASTA"/>
    <property type="match status" value="3"/>
</dbReference>
<evidence type="ECO:0000256" key="7">
    <source>
        <dbReference type="ARBA" id="ARBA00047899"/>
    </source>
</evidence>
<evidence type="ECO:0000256" key="9">
    <source>
        <dbReference type="PROSITE-ProRule" id="PRU10141"/>
    </source>
</evidence>
<dbReference type="InterPro" id="IPR011009">
    <property type="entry name" value="Kinase-like_dom_sf"/>
</dbReference>
<dbReference type="PROSITE" id="PS50011">
    <property type="entry name" value="PROTEIN_KINASE_DOM"/>
    <property type="match status" value="1"/>
</dbReference>
<keyword evidence="2" id="KW-0723">Serine/threonine-protein kinase</keyword>
<organism evidence="14 15">
    <name type="scientific">Candidatus Flavonifractor intestinigallinarum</name>
    <dbReference type="NCBI Taxonomy" id="2838586"/>
    <lineage>
        <taxon>Bacteria</taxon>
        <taxon>Bacillati</taxon>
        <taxon>Bacillota</taxon>
        <taxon>Clostridia</taxon>
        <taxon>Eubacteriales</taxon>
        <taxon>Oscillospiraceae</taxon>
        <taxon>Flavonifractor</taxon>
    </lineage>
</organism>
<evidence type="ECO:0000313" key="15">
    <source>
        <dbReference type="Proteomes" id="UP000823921"/>
    </source>
</evidence>
<evidence type="ECO:0000256" key="6">
    <source>
        <dbReference type="ARBA" id="ARBA00022840"/>
    </source>
</evidence>
<keyword evidence="11" id="KW-1133">Transmembrane helix</keyword>
<feature type="domain" description="Protein kinase" evidence="12">
    <location>
        <begin position="13"/>
        <end position="274"/>
    </location>
</feature>
<comment type="catalytic activity">
    <reaction evidence="7">
        <text>L-threonyl-[protein] + ATP = O-phospho-L-threonyl-[protein] + ADP + H(+)</text>
        <dbReference type="Rhea" id="RHEA:46608"/>
        <dbReference type="Rhea" id="RHEA-COMP:11060"/>
        <dbReference type="Rhea" id="RHEA-COMP:11605"/>
        <dbReference type="ChEBI" id="CHEBI:15378"/>
        <dbReference type="ChEBI" id="CHEBI:30013"/>
        <dbReference type="ChEBI" id="CHEBI:30616"/>
        <dbReference type="ChEBI" id="CHEBI:61977"/>
        <dbReference type="ChEBI" id="CHEBI:456216"/>
        <dbReference type="EC" id="2.7.11.1"/>
    </reaction>
</comment>
<dbReference type="FunFam" id="3.30.200.20:FF:000035">
    <property type="entry name" value="Serine/threonine protein kinase Stk1"/>
    <property type="match status" value="1"/>
</dbReference>
<feature type="region of interest" description="Disordered" evidence="10">
    <location>
        <begin position="603"/>
        <end position="640"/>
    </location>
</feature>
<dbReference type="Pfam" id="PF03793">
    <property type="entry name" value="PASTA"/>
    <property type="match status" value="3"/>
</dbReference>
<keyword evidence="11" id="KW-0472">Membrane</keyword>
<gene>
    <name evidence="14" type="primary">pknB</name>
    <name evidence="14" type="ORF">H9712_10080</name>
</gene>
<reference evidence="14" key="2">
    <citation type="submission" date="2021-04" db="EMBL/GenBank/DDBJ databases">
        <authorList>
            <person name="Gilroy R."/>
        </authorList>
    </citation>
    <scope>NUCLEOTIDE SEQUENCE</scope>
    <source>
        <strain evidence="14">CHK192-8294</strain>
    </source>
</reference>
<dbReference type="Pfam" id="PF00069">
    <property type="entry name" value="Pkinase"/>
    <property type="match status" value="1"/>
</dbReference>
<dbReference type="InterPro" id="IPR008271">
    <property type="entry name" value="Ser/Thr_kinase_AS"/>
</dbReference>
<dbReference type="PANTHER" id="PTHR43289">
    <property type="entry name" value="MITOGEN-ACTIVATED PROTEIN KINASE KINASE KINASE 20-RELATED"/>
    <property type="match status" value="1"/>
</dbReference>
<dbReference type="CDD" id="cd06577">
    <property type="entry name" value="PASTA_pknB"/>
    <property type="match status" value="3"/>
</dbReference>
<keyword evidence="6 9" id="KW-0067">ATP-binding</keyword>
<feature type="compositionally biased region" description="Polar residues" evidence="10">
    <location>
        <begin position="608"/>
        <end position="640"/>
    </location>
</feature>
<dbReference type="AlphaFoldDB" id="A0A9D2MMU7"/>
<evidence type="ECO:0000256" key="8">
    <source>
        <dbReference type="ARBA" id="ARBA00048679"/>
    </source>
</evidence>
<evidence type="ECO:0000256" key="5">
    <source>
        <dbReference type="ARBA" id="ARBA00022777"/>
    </source>
</evidence>
<feature type="domain" description="PASTA" evidence="13">
    <location>
        <begin position="540"/>
        <end position="606"/>
    </location>
</feature>
<evidence type="ECO:0000256" key="4">
    <source>
        <dbReference type="ARBA" id="ARBA00022741"/>
    </source>
</evidence>
<keyword evidence="4 9" id="KW-0547">Nucleotide-binding</keyword>
<dbReference type="Proteomes" id="UP000823921">
    <property type="component" value="Unassembled WGS sequence"/>
</dbReference>
<dbReference type="InterPro" id="IPR005543">
    <property type="entry name" value="PASTA_dom"/>
</dbReference>
<reference evidence="14" key="1">
    <citation type="journal article" date="2021" name="PeerJ">
        <title>Extensive microbial diversity within the chicken gut microbiome revealed by metagenomics and culture.</title>
        <authorList>
            <person name="Gilroy R."/>
            <person name="Ravi A."/>
            <person name="Getino M."/>
            <person name="Pursley I."/>
            <person name="Horton D.L."/>
            <person name="Alikhan N.F."/>
            <person name="Baker D."/>
            <person name="Gharbi K."/>
            <person name="Hall N."/>
            <person name="Watson M."/>
            <person name="Adriaenssens E.M."/>
            <person name="Foster-Nyarko E."/>
            <person name="Jarju S."/>
            <person name="Secka A."/>
            <person name="Antonio M."/>
            <person name="Oren A."/>
            <person name="Chaudhuri R.R."/>
            <person name="La Ragione R."/>
            <person name="Hildebrand F."/>
            <person name="Pallen M.J."/>
        </authorList>
    </citation>
    <scope>NUCLEOTIDE SEQUENCE</scope>
    <source>
        <strain evidence="14">CHK192-8294</strain>
    </source>
</reference>
<feature type="domain" description="PASTA" evidence="13">
    <location>
        <begin position="392"/>
        <end position="460"/>
    </location>
</feature>
<dbReference type="PROSITE" id="PS00108">
    <property type="entry name" value="PROTEIN_KINASE_ST"/>
    <property type="match status" value="1"/>
</dbReference>
<accession>A0A9D2MMU7</accession>
<sequence>MDQYIGKLLDNRYEILERIGIGGMAVVYKGRDHRLNRLVAIKILKEELASDAEFRRRFHDESQAVAMLSHPNIMAVYDVSHTPELDYIVMELLDGITLKQYMQKKGGKLAWREALHFITQIMKALSHAHSRGIIHRDIKPHNVMVLRDGSLKVADFGIARLTSSAQATLTQEALGSVHYISPEQARGSHIDARSDIYSAGVVLYEMITGRLPYEGDSPVAVAIQHINSIPLSPREIDPEIPEALEAITMKAMASDVNQRYISADAMLADLEEFRKNPSINFDYTQADLLVTDGDEPTQVLGANTPSNVRAQPAHPPRYEEEDTWARSSRGPRREEDPRVRAKSKRYEDDYEEVRGGNSRLPIFLAIGAVALFLVAMGVFLWFSFFNGLGGGSSTQYNVPKLIGMTVEEAEQHSDVVEAGFHIVVGNTVDSSLPAGQIVSQDPESGRNAQAGATITVDLSNGSDSDEVEEGVMPNLVDRDKRIAISELNALGYSEEKGNLVIQEEASEDVTKDYVISTDPEADASLEGVDKVTLVVSTGPKEEPVTVINFVTMTEQEARDAADKLGLTVSVEEVYDDSVEAGHVCWQSIDPNTEVEKGQTIRLRVSKGSDPSTGEPTTQPSTDPNESTPPTDQPTESPSSQLKTISYTVNLPRDRDSVEVVVTVDGQEQYRKTLDTVQQLVTVPLKGSGTQTVSVYFDGQLSLSEPKDFG</sequence>
<feature type="compositionally biased region" description="Basic and acidic residues" evidence="10">
    <location>
        <begin position="331"/>
        <end position="346"/>
    </location>
</feature>
<dbReference type="Gene3D" id="3.30.200.20">
    <property type="entry name" value="Phosphorylase Kinase, domain 1"/>
    <property type="match status" value="1"/>
</dbReference>
<dbReference type="SUPFAM" id="SSF56112">
    <property type="entry name" value="Protein kinase-like (PK-like)"/>
    <property type="match status" value="1"/>
</dbReference>
<dbReference type="Gene3D" id="3.30.10.20">
    <property type="match status" value="3"/>
</dbReference>
<evidence type="ECO:0000256" key="2">
    <source>
        <dbReference type="ARBA" id="ARBA00022527"/>
    </source>
</evidence>
<dbReference type="InterPro" id="IPR017441">
    <property type="entry name" value="Protein_kinase_ATP_BS"/>
</dbReference>
<dbReference type="PANTHER" id="PTHR43289:SF34">
    <property type="entry name" value="SERINE_THREONINE-PROTEIN KINASE YBDM-RELATED"/>
    <property type="match status" value="1"/>
</dbReference>
<dbReference type="GO" id="GO:0004674">
    <property type="term" value="F:protein serine/threonine kinase activity"/>
    <property type="evidence" value="ECO:0007669"/>
    <property type="project" value="UniProtKB-KW"/>
</dbReference>
<dbReference type="PROSITE" id="PS00107">
    <property type="entry name" value="PROTEIN_KINASE_ATP"/>
    <property type="match status" value="1"/>
</dbReference>
<keyword evidence="3" id="KW-0808">Transferase</keyword>
<dbReference type="EMBL" id="DWXO01000094">
    <property type="protein sequence ID" value="HJB81326.1"/>
    <property type="molecule type" value="Genomic_DNA"/>
</dbReference>